<evidence type="ECO:0000256" key="1">
    <source>
        <dbReference type="ARBA" id="ARBA00010333"/>
    </source>
</evidence>
<dbReference type="InterPro" id="IPR001638">
    <property type="entry name" value="Solute-binding_3/MltF_N"/>
</dbReference>
<feature type="chain" id="PRO_5030846458" evidence="3">
    <location>
        <begin position="20"/>
        <end position="250"/>
    </location>
</feature>
<proteinExistence type="inferred from homology"/>
<sequence>MIKWLVLCISLLCCAQALSAPVNVLVGQNKPPYIRLEAVSGYEIELLREVVRRMGHEAVFIFVPNARIRSLLESGNGDIASLQPNLADETGLFFSQPYIRYQNVVITRSNEELTLQHPADLAGKSVVAFQGANKVLGPDYRDAVRLNQQYSETVDQRAQVDMLFNNRVQAIVLDRNIFTFHQQNSNAPAAVVMHELFSSTLYRAAFRDPVMQRDFDRALLSVTLDAWYQQLQLKYFMQVNQQLPNKYYCE</sequence>
<keyword evidence="6" id="KW-1185">Reference proteome</keyword>
<dbReference type="EMBL" id="JABSOD010000017">
    <property type="protein sequence ID" value="NRQ43815.1"/>
    <property type="molecule type" value="Genomic_DNA"/>
</dbReference>
<keyword evidence="2 3" id="KW-0732">Signal</keyword>
<organism evidence="5 6">
    <name type="scientific">Rheinheimera lutimaris</name>
    <dbReference type="NCBI Taxonomy" id="2740584"/>
    <lineage>
        <taxon>Bacteria</taxon>
        <taxon>Pseudomonadati</taxon>
        <taxon>Pseudomonadota</taxon>
        <taxon>Gammaproteobacteria</taxon>
        <taxon>Chromatiales</taxon>
        <taxon>Chromatiaceae</taxon>
        <taxon>Rheinheimera</taxon>
    </lineage>
</organism>
<dbReference type="Proteomes" id="UP000523161">
    <property type="component" value="Unassembled WGS sequence"/>
</dbReference>
<dbReference type="SUPFAM" id="SSF53850">
    <property type="entry name" value="Periplasmic binding protein-like II"/>
    <property type="match status" value="1"/>
</dbReference>
<feature type="signal peptide" evidence="3">
    <location>
        <begin position="1"/>
        <end position="19"/>
    </location>
</feature>
<accession>A0A7Y5EIR8</accession>
<dbReference type="Pfam" id="PF00497">
    <property type="entry name" value="SBP_bac_3"/>
    <property type="match status" value="1"/>
</dbReference>
<dbReference type="Gene3D" id="3.40.190.10">
    <property type="entry name" value="Periplasmic binding protein-like II"/>
    <property type="match status" value="2"/>
</dbReference>
<dbReference type="RefSeq" id="WP_173502049.1">
    <property type="nucleotide sequence ID" value="NZ_JABSOD010000017.1"/>
</dbReference>
<reference evidence="5 6" key="1">
    <citation type="submission" date="2020-06" db="EMBL/GenBank/DDBJ databases">
        <title>Rheinheimera sp. nov., a marine bacterium isolated from coastal.</title>
        <authorList>
            <person name="Yu Q."/>
            <person name="Qi Y."/>
            <person name="Pu J."/>
        </authorList>
    </citation>
    <scope>NUCLEOTIDE SEQUENCE [LARGE SCALE GENOMIC DNA]</scope>
    <source>
        <strain evidence="5 6">YQF-2</strain>
    </source>
</reference>
<evidence type="ECO:0000259" key="4">
    <source>
        <dbReference type="SMART" id="SM00062"/>
    </source>
</evidence>
<evidence type="ECO:0000256" key="3">
    <source>
        <dbReference type="SAM" id="SignalP"/>
    </source>
</evidence>
<comment type="caution">
    <text evidence="5">The sequence shown here is derived from an EMBL/GenBank/DDBJ whole genome shotgun (WGS) entry which is preliminary data.</text>
</comment>
<dbReference type="AlphaFoldDB" id="A0A7Y5EIR8"/>
<name>A0A7Y5EIR8_9GAMM</name>
<protein>
    <submittedName>
        <fullName evidence="5">Transporter substrate-binding domain-containing protein</fullName>
    </submittedName>
</protein>
<feature type="domain" description="Solute-binding protein family 3/N-terminal" evidence="4">
    <location>
        <begin position="21"/>
        <end position="239"/>
    </location>
</feature>
<gene>
    <name evidence="5" type="ORF">HRH59_14770</name>
</gene>
<comment type="similarity">
    <text evidence="1">Belongs to the bacterial solute-binding protein 3 family.</text>
</comment>
<evidence type="ECO:0000256" key="2">
    <source>
        <dbReference type="ARBA" id="ARBA00022729"/>
    </source>
</evidence>
<dbReference type="PANTHER" id="PTHR35936">
    <property type="entry name" value="MEMBRANE-BOUND LYTIC MUREIN TRANSGLYCOSYLASE F"/>
    <property type="match status" value="1"/>
</dbReference>
<evidence type="ECO:0000313" key="6">
    <source>
        <dbReference type="Proteomes" id="UP000523161"/>
    </source>
</evidence>
<evidence type="ECO:0000313" key="5">
    <source>
        <dbReference type="EMBL" id="NRQ43815.1"/>
    </source>
</evidence>
<dbReference type="SMART" id="SM00062">
    <property type="entry name" value="PBPb"/>
    <property type="match status" value="1"/>
</dbReference>